<dbReference type="RefSeq" id="WP_244532450.1">
    <property type="nucleotide sequence ID" value="NZ_FOSN01000040.1"/>
</dbReference>
<protein>
    <submittedName>
        <fullName evidence="3">Glutathione S-transferase-like protein</fullName>
    </submittedName>
</protein>
<dbReference type="Pfam" id="PF17171">
    <property type="entry name" value="GST_C_6"/>
    <property type="match status" value="1"/>
</dbReference>
<keyword evidence="4" id="KW-1185">Reference proteome</keyword>
<dbReference type="SFLD" id="SFLDG01180">
    <property type="entry name" value="SUF1"/>
    <property type="match status" value="1"/>
</dbReference>
<sequence length="239" mass="27080">MTITLYSYPSLFGVADNNGYGLKIFAFLRLVGLPFVHEHLFDASEAPRGQLPFIVDEWEVVGDSETIIAHLTRKYGLTIDGALSERQRALSLLTTRLLDDLYWVMSYSRWKDERYWPAFRAALMREHTNLTDEGLAKAREFNLQRYYYQGIGRYAPDAAYERGLADLGVLAELIPDGGFVHGVEPTSIDAGIYGFIANIHFFDIDTPLKQFVSSRQNLVGHCVALHERVMRAQPDAASR</sequence>
<dbReference type="InterPro" id="IPR036249">
    <property type="entry name" value="Thioredoxin-like_sf"/>
</dbReference>
<dbReference type="InterPro" id="IPR040079">
    <property type="entry name" value="Glutathione_S-Trfase"/>
</dbReference>
<dbReference type="InterPro" id="IPR050931">
    <property type="entry name" value="Mito_Protein_Transport_Metaxin"/>
</dbReference>
<dbReference type="SFLD" id="SFLDS00019">
    <property type="entry name" value="Glutathione_Transferase_(cytos"/>
    <property type="match status" value="1"/>
</dbReference>
<gene>
    <name evidence="3" type="ORF">SAMN05444581_1402</name>
</gene>
<dbReference type="InterPro" id="IPR026928">
    <property type="entry name" value="FAX/IsoI-like"/>
</dbReference>
<dbReference type="Proteomes" id="UP000198755">
    <property type="component" value="Unassembled WGS sequence"/>
</dbReference>
<evidence type="ECO:0000259" key="2">
    <source>
        <dbReference type="Pfam" id="PF17172"/>
    </source>
</evidence>
<dbReference type="PANTHER" id="PTHR12289:SF41">
    <property type="entry name" value="FAILED AXON CONNECTIONS-RELATED"/>
    <property type="match status" value="1"/>
</dbReference>
<name>A0A1I4D5A7_9HYPH</name>
<dbReference type="SFLD" id="SFLDG01200">
    <property type="entry name" value="SUF1.1"/>
    <property type="match status" value="1"/>
</dbReference>
<dbReference type="CDD" id="cd03193">
    <property type="entry name" value="GST_C_Metaxin"/>
    <property type="match status" value="1"/>
</dbReference>
<dbReference type="Pfam" id="PF17172">
    <property type="entry name" value="GST_N_4"/>
    <property type="match status" value="1"/>
</dbReference>
<evidence type="ECO:0000259" key="1">
    <source>
        <dbReference type="Pfam" id="PF17171"/>
    </source>
</evidence>
<organism evidence="3 4">
    <name type="scientific">Methylocapsa palsarum</name>
    <dbReference type="NCBI Taxonomy" id="1612308"/>
    <lineage>
        <taxon>Bacteria</taxon>
        <taxon>Pseudomonadati</taxon>
        <taxon>Pseudomonadota</taxon>
        <taxon>Alphaproteobacteria</taxon>
        <taxon>Hyphomicrobiales</taxon>
        <taxon>Beijerinckiaceae</taxon>
        <taxon>Methylocapsa</taxon>
    </lineage>
</organism>
<feature type="domain" description="Thioredoxin-like fold" evidence="2">
    <location>
        <begin position="22"/>
        <end position="113"/>
    </location>
</feature>
<dbReference type="GO" id="GO:0016740">
    <property type="term" value="F:transferase activity"/>
    <property type="evidence" value="ECO:0007669"/>
    <property type="project" value="UniProtKB-KW"/>
</dbReference>
<keyword evidence="3" id="KW-0808">Transferase</keyword>
<dbReference type="InterPro" id="IPR012336">
    <property type="entry name" value="Thioredoxin-like_fold"/>
</dbReference>
<dbReference type="InterPro" id="IPR033468">
    <property type="entry name" value="Metaxin_GST"/>
</dbReference>
<dbReference type="STRING" id="1612308.SAMN05444581_1402"/>
<accession>A0A1I4D5A7</accession>
<feature type="domain" description="Metaxin glutathione S-transferase" evidence="1">
    <location>
        <begin position="165"/>
        <end position="222"/>
    </location>
</feature>
<evidence type="ECO:0000313" key="3">
    <source>
        <dbReference type="EMBL" id="SFK88702.1"/>
    </source>
</evidence>
<dbReference type="PANTHER" id="PTHR12289">
    <property type="entry name" value="METAXIN RELATED"/>
    <property type="match status" value="1"/>
</dbReference>
<dbReference type="AlphaFoldDB" id="A0A1I4D5A7"/>
<proteinExistence type="predicted"/>
<reference evidence="3 4" key="1">
    <citation type="submission" date="2016-10" db="EMBL/GenBank/DDBJ databases">
        <authorList>
            <person name="de Groot N.N."/>
        </authorList>
    </citation>
    <scope>NUCLEOTIDE SEQUENCE [LARGE SCALE GENOMIC DNA]</scope>
    <source>
        <strain evidence="3 4">NE2</strain>
    </source>
</reference>
<dbReference type="SUPFAM" id="SSF52833">
    <property type="entry name" value="Thioredoxin-like"/>
    <property type="match status" value="1"/>
</dbReference>
<dbReference type="EMBL" id="FOSN01000040">
    <property type="protein sequence ID" value="SFK88702.1"/>
    <property type="molecule type" value="Genomic_DNA"/>
</dbReference>
<dbReference type="CDD" id="cd03080">
    <property type="entry name" value="GST_N_Metaxin_like"/>
    <property type="match status" value="1"/>
</dbReference>
<evidence type="ECO:0000313" key="4">
    <source>
        <dbReference type="Proteomes" id="UP000198755"/>
    </source>
</evidence>